<evidence type="ECO:0000313" key="8">
    <source>
        <dbReference type="EMBL" id="GEL24113.1"/>
    </source>
</evidence>
<dbReference type="OrthoDB" id="5191770at2"/>
<evidence type="ECO:0000256" key="4">
    <source>
        <dbReference type="ARBA" id="ARBA00022692"/>
    </source>
</evidence>
<dbReference type="InterPro" id="IPR007140">
    <property type="entry name" value="DUF350"/>
</dbReference>
<evidence type="ECO:0000256" key="3">
    <source>
        <dbReference type="ARBA" id="ARBA00022475"/>
    </source>
</evidence>
<evidence type="ECO:0000256" key="6">
    <source>
        <dbReference type="ARBA" id="ARBA00023136"/>
    </source>
</evidence>
<keyword evidence="3" id="KW-1003">Cell membrane</keyword>
<dbReference type="RefSeq" id="WP_147108436.1">
    <property type="nucleotide sequence ID" value="NZ_BJVJ01000028.1"/>
</dbReference>
<sequence>MTALLALEPGFFGTVGRGIGAILLYALIGLLLMLLGFWAIDLTTPGKLNRMVRDGLPNAVVVTSAGMVSMALIVVTAIYSVSGALAEGLLASLIFGLVGIVAQVLAVRLLEWVTGIDIGHVLAAPDLKAQAWVVAAAHVALGLVVAVAIL</sequence>
<evidence type="ECO:0008006" key="10">
    <source>
        <dbReference type="Google" id="ProtNLM"/>
    </source>
</evidence>
<comment type="similarity">
    <text evidence="2">Belongs to the UPF0719 family.</text>
</comment>
<feature type="transmembrane region" description="Helical" evidence="7">
    <location>
        <begin position="60"/>
        <end position="81"/>
    </location>
</feature>
<keyword evidence="6 7" id="KW-0472">Membrane</keyword>
<dbReference type="Pfam" id="PF03994">
    <property type="entry name" value="DUF350"/>
    <property type="match status" value="1"/>
</dbReference>
<dbReference type="Proteomes" id="UP000321685">
    <property type="component" value="Unassembled WGS sequence"/>
</dbReference>
<evidence type="ECO:0000256" key="2">
    <source>
        <dbReference type="ARBA" id="ARBA00005779"/>
    </source>
</evidence>
<keyword evidence="5 7" id="KW-1133">Transmembrane helix</keyword>
<dbReference type="AlphaFoldDB" id="A0A511DIH9"/>
<accession>A0A511DIH9</accession>
<evidence type="ECO:0000256" key="5">
    <source>
        <dbReference type="ARBA" id="ARBA00022989"/>
    </source>
</evidence>
<comment type="caution">
    <text evidence="8">The sequence shown here is derived from an EMBL/GenBank/DDBJ whole genome shotgun (WGS) entry which is preliminary data.</text>
</comment>
<evidence type="ECO:0000313" key="9">
    <source>
        <dbReference type="Proteomes" id="UP000321685"/>
    </source>
</evidence>
<feature type="transmembrane region" description="Helical" evidence="7">
    <location>
        <begin position="88"/>
        <end position="109"/>
    </location>
</feature>
<feature type="transmembrane region" description="Helical" evidence="7">
    <location>
        <begin position="21"/>
        <end position="40"/>
    </location>
</feature>
<feature type="transmembrane region" description="Helical" evidence="7">
    <location>
        <begin position="129"/>
        <end position="149"/>
    </location>
</feature>
<dbReference type="EMBL" id="BJVJ01000028">
    <property type="protein sequence ID" value="GEL24113.1"/>
    <property type="molecule type" value="Genomic_DNA"/>
</dbReference>
<protein>
    <recommendedName>
        <fullName evidence="10">DUF350 domain-containing protein</fullName>
    </recommendedName>
</protein>
<name>A0A511DIH9_9PSEU</name>
<comment type="subcellular location">
    <subcellularLocation>
        <location evidence="1">Cell membrane</location>
        <topology evidence="1">Multi-pass membrane protein</topology>
    </subcellularLocation>
</comment>
<reference evidence="8 9" key="1">
    <citation type="submission" date="2019-07" db="EMBL/GenBank/DDBJ databases">
        <title>Whole genome shotgun sequence of Pseudonocardia sulfidoxydans NBRC 16205.</title>
        <authorList>
            <person name="Hosoyama A."/>
            <person name="Uohara A."/>
            <person name="Ohji S."/>
            <person name="Ichikawa N."/>
        </authorList>
    </citation>
    <scope>NUCLEOTIDE SEQUENCE [LARGE SCALE GENOMIC DNA]</scope>
    <source>
        <strain evidence="8 9">NBRC 16205</strain>
    </source>
</reference>
<evidence type="ECO:0000256" key="7">
    <source>
        <dbReference type="SAM" id="Phobius"/>
    </source>
</evidence>
<proteinExistence type="inferred from homology"/>
<keyword evidence="9" id="KW-1185">Reference proteome</keyword>
<dbReference type="GO" id="GO:0005886">
    <property type="term" value="C:plasma membrane"/>
    <property type="evidence" value="ECO:0007669"/>
    <property type="project" value="UniProtKB-SubCell"/>
</dbReference>
<organism evidence="8 9">
    <name type="scientific">Pseudonocardia sulfidoxydans NBRC 16205</name>
    <dbReference type="NCBI Taxonomy" id="1223511"/>
    <lineage>
        <taxon>Bacteria</taxon>
        <taxon>Bacillati</taxon>
        <taxon>Actinomycetota</taxon>
        <taxon>Actinomycetes</taxon>
        <taxon>Pseudonocardiales</taxon>
        <taxon>Pseudonocardiaceae</taxon>
        <taxon>Pseudonocardia</taxon>
    </lineage>
</organism>
<gene>
    <name evidence="8" type="ORF">PSU4_30670</name>
</gene>
<keyword evidence="4 7" id="KW-0812">Transmembrane</keyword>
<evidence type="ECO:0000256" key="1">
    <source>
        <dbReference type="ARBA" id="ARBA00004651"/>
    </source>
</evidence>